<sequence>MSRQAKKEAAAAAQDMLKLDAARMRKPAASQSRKGGRRRCGRPREELGRSRWPLVPLVGSGGEFFASGEDGGDEDTVLEEIDPAEKLGYPAASTHRQLKNDLVEHIWQRYGPRGG</sequence>
<evidence type="ECO:0000313" key="2">
    <source>
        <dbReference type="EnsemblPlants" id="OMERI03G07650.1"/>
    </source>
</evidence>
<dbReference type="Proteomes" id="UP000008021">
    <property type="component" value="Chromosome 3"/>
</dbReference>
<evidence type="ECO:0000313" key="3">
    <source>
        <dbReference type="Proteomes" id="UP000008021"/>
    </source>
</evidence>
<protein>
    <submittedName>
        <fullName evidence="2">Uncharacterized protein</fullName>
    </submittedName>
</protein>
<accession>A0A0E0CX07</accession>
<dbReference type="STRING" id="40149.A0A0E0CX07"/>
<reference evidence="2" key="1">
    <citation type="submission" date="2015-04" db="UniProtKB">
        <authorList>
            <consortium name="EnsemblPlants"/>
        </authorList>
    </citation>
    <scope>IDENTIFICATION</scope>
</reference>
<dbReference type="AlphaFoldDB" id="A0A0E0CX07"/>
<proteinExistence type="predicted"/>
<organism evidence="2">
    <name type="scientific">Oryza meridionalis</name>
    <dbReference type="NCBI Taxonomy" id="40149"/>
    <lineage>
        <taxon>Eukaryota</taxon>
        <taxon>Viridiplantae</taxon>
        <taxon>Streptophyta</taxon>
        <taxon>Embryophyta</taxon>
        <taxon>Tracheophyta</taxon>
        <taxon>Spermatophyta</taxon>
        <taxon>Magnoliopsida</taxon>
        <taxon>Liliopsida</taxon>
        <taxon>Poales</taxon>
        <taxon>Poaceae</taxon>
        <taxon>BOP clade</taxon>
        <taxon>Oryzoideae</taxon>
        <taxon>Oryzeae</taxon>
        <taxon>Oryzinae</taxon>
        <taxon>Oryza</taxon>
    </lineage>
</organism>
<feature type="region of interest" description="Disordered" evidence="1">
    <location>
        <begin position="1"/>
        <end position="51"/>
    </location>
</feature>
<dbReference type="HOGENOM" id="CLU_2112787_0_0_1"/>
<dbReference type="Gramene" id="OMERI03G07650.1">
    <property type="protein sequence ID" value="OMERI03G07650.1"/>
    <property type="gene ID" value="OMERI03G07650"/>
</dbReference>
<name>A0A0E0CX07_9ORYZ</name>
<reference evidence="2" key="2">
    <citation type="submission" date="2018-05" db="EMBL/GenBank/DDBJ databases">
        <title>OmerRS3 (Oryza meridionalis Reference Sequence Version 3).</title>
        <authorList>
            <person name="Zhang J."/>
            <person name="Kudrna D."/>
            <person name="Lee S."/>
            <person name="Talag J."/>
            <person name="Welchert J."/>
            <person name="Wing R.A."/>
        </authorList>
    </citation>
    <scope>NUCLEOTIDE SEQUENCE [LARGE SCALE GENOMIC DNA]</scope>
    <source>
        <strain evidence="2">cv. OR44</strain>
    </source>
</reference>
<keyword evidence="3" id="KW-1185">Reference proteome</keyword>
<dbReference type="EnsemblPlants" id="OMERI03G07650.1">
    <property type="protein sequence ID" value="OMERI03G07650.1"/>
    <property type="gene ID" value="OMERI03G07650"/>
</dbReference>
<evidence type="ECO:0000256" key="1">
    <source>
        <dbReference type="SAM" id="MobiDB-lite"/>
    </source>
</evidence>